<sequence length="113" mass="13502">MKKILSICMVSLLSFSVMFNINIHAEDTAVEKPNVELKEDQKKVLDQMYGELLEKHKQIIEKYVEFGLMSKEEADKKFERLQQFHEKLKESGYVPNWEHGKKEKEKYHKNKDQ</sequence>
<dbReference type="Pfam" id="PF10925">
    <property type="entry name" value="DUF2680"/>
    <property type="match status" value="1"/>
</dbReference>
<dbReference type="InterPro" id="IPR024485">
    <property type="entry name" value="DUF2680"/>
</dbReference>
<comment type="caution">
    <text evidence="2">The sequence shown here is derived from an EMBL/GenBank/DDBJ whole genome shotgun (WGS) entry which is preliminary data.</text>
</comment>
<organism evidence="2 3">
    <name type="scientific">Salirhabdus euzebyi</name>
    <dbReference type="NCBI Taxonomy" id="394506"/>
    <lineage>
        <taxon>Bacteria</taxon>
        <taxon>Bacillati</taxon>
        <taxon>Bacillota</taxon>
        <taxon>Bacilli</taxon>
        <taxon>Bacillales</taxon>
        <taxon>Bacillaceae</taxon>
        <taxon>Salirhabdus</taxon>
    </lineage>
</organism>
<feature type="signal peptide" evidence="1">
    <location>
        <begin position="1"/>
        <end position="25"/>
    </location>
</feature>
<feature type="chain" id="PRO_5032574293" description="DUF2680 domain-containing protein" evidence="1">
    <location>
        <begin position="26"/>
        <end position="113"/>
    </location>
</feature>
<evidence type="ECO:0000313" key="3">
    <source>
        <dbReference type="Proteomes" id="UP000581688"/>
    </source>
</evidence>
<evidence type="ECO:0000313" key="2">
    <source>
        <dbReference type="EMBL" id="MBB6453801.1"/>
    </source>
</evidence>
<protein>
    <recommendedName>
        <fullName evidence="4">DUF2680 domain-containing protein</fullName>
    </recommendedName>
</protein>
<accession>A0A841Q5Y2</accession>
<evidence type="ECO:0000256" key="1">
    <source>
        <dbReference type="SAM" id="SignalP"/>
    </source>
</evidence>
<dbReference type="EMBL" id="JACHGH010000006">
    <property type="protein sequence ID" value="MBB6453801.1"/>
    <property type="molecule type" value="Genomic_DNA"/>
</dbReference>
<reference evidence="2 3" key="1">
    <citation type="submission" date="2020-08" db="EMBL/GenBank/DDBJ databases">
        <title>Genomic Encyclopedia of Type Strains, Phase IV (KMG-IV): sequencing the most valuable type-strain genomes for metagenomic binning, comparative biology and taxonomic classification.</title>
        <authorList>
            <person name="Goeker M."/>
        </authorList>
    </citation>
    <scope>NUCLEOTIDE SEQUENCE [LARGE SCALE GENOMIC DNA]</scope>
    <source>
        <strain evidence="2 3">DSM 19612</strain>
    </source>
</reference>
<proteinExistence type="predicted"/>
<gene>
    <name evidence="2" type="ORF">HNQ94_002252</name>
</gene>
<keyword evidence="3" id="KW-1185">Reference proteome</keyword>
<dbReference type="AlphaFoldDB" id="A0A841Q5Y2"/>
<keyword evidence="1" id="KW-0732">Signal</keyword>
<evidence type="ECO:0008006" key="4">
    <source>
        <dbReference type="Google" id="ProtNLM"/>
    </source>
</evidence>
<dbReference type="RefSeq" id="WP_174496651.1">
    <property type="nucleotide sequence ID" value="NZ_CADDWK010000008.1"/>
</dbReference>
<name>A0A841Q5Y2_9BACI</name>
<dbReference type="Proteomes" id="UP000581688">
    <property type="component" value="Unassembled WGS sequence"/>
</dbReference>